<reference evidence="1" key="2">
    <citation type="submission" date="2020-11" db="EMBL/GenBank/DDBJ databases">
        <authorList>
            <person name="McCartney M.A."/>
            <person name="Auch B."/>
            <person name="Kono T."/>
            <person name="Mallez S."/>
            <person name="Becker A."/>
            <person name="Gohl D.M."/>
            <person name="Silverstein K.A.T."/>
            <person name="Koren S."/>
            <person name="Bechman K.B."/>
            <person name="Herman A."/>
            <person name="Abrahante J.E."/>
            <person name="Garbe J."/>
        </authorList>
    </citation>
    <scope>NUCLEOTIDE SEQUENCE</scope>
    <source>
        <strain evidence="1">Duluth1</strain>
        <tissue evidence="1">Whole animal</tissue>
    </source>
</reference>
<dbReference type="Proteomes" id="UP000828390">
    <property type="component" value="Unassembled WGS sequence"/>
</dbReference>
<organism evidence="1 2">
    <name type="scientific">Dreissena polymorpha</name>
    <name type="common">Zebra mussel</name>
    <name type="synonym">Mytilus polymorpha</name>
    <dbReference type="NCBI Taxonomy" id="45954"/>
    <lineage>
        <taxon>Eukaryota</taxon>
        <taxon>Metazoa</taxon>
        <taxon>Spiralia</taxon>
        <taxon>Lophotrochozoa</taxon>
        <taxon>Mollusca</taxon>
        <taxon>Bivalvia</taxon>
        <taxon>Autobranchia</taxon>
        <taxon>Heteroconchia</taxon>
        <taxon>Euheterodonta</taxon>
        <taxon>Imparidentia</taxon>
        <taxon>Neoheterodontei</taxon>
        <taxon>Myida</taxon>
        <taxon>Dreissenoidea</taxon>
        <taxon>Dreissenidae</taxon>
        <taxon>Dreissena</taxon>
    </lineage>
</organism>
<sequence length="60" mass="6922">MDEITKWEAGNQIVKTVQDELTHEFKLECKLLTEECTDIHNLIEGDIISPERRLIGIVVN</sequence>
<dbReference type="AlphaFoldDB" id="A0A9D4ITN5"/>
<proteinExistence type="predicted"/>
<dbReference type="EMBL" id="JAIWYP010000008">
    <property type="protein sequence ID" value="KAH3784564.1"/>
    <property type="molecule type" value="Genomic_DNA"/>
</dbReference>
<accession>A0A9D4ITN5</accession>
<comment type="caution">
    <text evidence="1">The sequence shown here is derived from an EMBL/GenBank/DDBJ whole genome shotgun (WGS) entry which is preliminary data.</text>
</comment>
<name>A0A9D4ITN5_DREPO</name>
<evidence type="ECO:0000313" key="2">
    <source>
        <dbReference type="Proteomes" id="UP000828390"/>
    </source>
</evidence>
<gene>
    <name evidence="1" type="ORF">DPMN_162522</name>
</gene>
<evidence type="ECO:0000313" key="1">
    <source>
        <dbReference type="EMBL" id="KAH3784564.1"/>
    </source>
</evidence>
<reference evidence="1" key="1">
    <citation type="journal article" date="2019" name="bioRxiv">
        <title>The Genome of the Zebra Mussel, Dreissena polymorpha: A Resource for Invasive Species Research.</title>
        <authorList>
            <person name="McCartney M.A."/>
            <person name="Auch B."/>
            <person name="Kono T."/>
            <person name="Mallez S."/>
            <person name="Zhang Y."/>
            <person name="Obille A."/>
            <person name="Becker A."/>
            <person name="Abrahante J.E."/>
            <person name="Garbe J."/>
            <person name="Badalamenti J.P."/>
            <person name="Herman A."/>
            <person name="Mangelson H."/>
            <person name="Liachko I."/>
            <person name="Sullivan S."/>
            <person name="Sone E.D."/>
            <person name="Koren S."/>
            <person name="Silverstein K.A.T."/>
            <person name="Beckman K.B."/>
            <person name="Gohl D.M."/>
        </authorList>
    </citation>
    <scope>NUCLEOTIDE SEQUENCE</scope>
    <source>
        <strain evidence="1">Duluth1</strain>
        <tissue evidence="1">Whole animal</tissue>
    </source>
</reference>
<keyword evidence="2" id="KW-1185">Reference proteome</keyword>
<protein>
    <submittedName>
        <fullName evidence="1">Uncharacterized protein</fullName>
    </submittedName>
</protein>